<comment type="similarity">
    <text evidence="2">Belongs to the PBP/GOBP family.</text>
</comment>
<proteinExistence type="inferred from homology"/>
<dbReference type="InterPro" id="IPR006170">
    <property type="entry name" value="PBP/GOBP"/>
</dbReference>
<dbReference type="CTD" id="39411"/>
<dbReference type="SMR" id="B4J333"/>
<dbReference type="STRING" id="7222.B4J333"/>
<dbReference type="SUPFAM" id="SSF47565">
    <property type="entry name" value="Insect pheromone/odorant-binding proteins"/>
    <property type="match status" value="1"/>
</dbReference>
<gene>
    <name evidence="5" type="primary">Dgri\GH15401</name>
    <name evidence="5" type="ORF">Dgri_GH15401</name>
    <name evidence="5" type="ORF">GH15401</name>
</gene>
<dbReference type="FunFam" id="1.10.238.20:FF:000001">
    <property type="entry name" value="General odorant-binding protein lush"/>
    <property type="match status" value="1"/>
</dbReference>
<dbReference type="GeneID" id="6556949"/>
<keyword evidence="3" id="KW-0964">Secreted</keyword>
<evidence type="ECO:0000313" key="5">
    <source>
        <dbReference type="EMBL" id="EDV96104.1"/>
    </source>
</evidence>
<dbReference type="InterPro" id="IPR036728">
    <property type="entry name" value="PBP_GOBP_sf"/>
</dbReference>
<dbReference type="OrthoDB" id="5978988at2759"/>
<dbReference type="PANTHER" id="PTHR11857">
    <property type="entry name" value="ODORANT BINDING PROTEIN-RELATED"/>
    <property type="match status" value="1"/>
</dbReference>
<dbReference type="KEGG" id="dgr:6556949"/>
<dbReference type="Pfam" id="PF01395">
    <property type="entry name" value="PBP_GOBP"/>
    <property type="match status" value="1"/>
</dbReference>
<comment type="subcellular location">
    <subcellularLocation>
        <location evidence="1">Secreted</location>
    </subcellularLocation>
</comment>
<dbReference type="eggNOG" id="ENOG502S7DV">
    <property type="taxonomic scope" value="Eukaryota"/>
</dbReference>
<evidence type="ECO:0000256" key="4">
    <source>
        <dbReference type="ARBA" id="ARBA00022729"/>
    </source>
</evidence>
<evidence type="ECO:0000313" key="6">
    <source>
        <dbReference type="Proteomes" id="UP000001070"/>
    </source>
</evidence>
<dbReference type="GO" id="GO:0005615">
    <property type="term" value="C:extracellular space"/>
    <property type="evidence" value="ECO:0007669"/>
    <property type="project" value="TreeGrafter"/>
</dbReference>
<dbReference type="AlphaFoldDB" id="B4J333"/>
<evidence type="ECO:0000256" key="1">
    <source>
        <dbReference type="ARBA" id="ARBA00004613"/>
    </source>
</evidence>
<dbReference type="GO" id="GO:0005549">
    <property type="term" value="F:odorant binding"/>
    <property type="evidence" value="ECO:0007669"/>
    <property type="project" value="InterPro"/>
</dbReference>
<dbReference type="Gene3D" id="1.10.238.20">
    <property type="entry name" value="Pheromone/general odorant binding protein domain"/>
    <property type="match status" value="1"/>
</dbReference>
<dbReference type="FunCoup" id="B4J333">
    <property type="interactions" value="40"/>
</dbReference>
<reference evidence="5 6" key="1">
    <citation type="journal article" date="2007" name="Nature">
        <title>Evolution of genes and genomes on the Drosophila phylogeny.</title>
        <authorList>
            <consortium name="Drosophila 12 Genomes Consortium"/>
            <person name="Clark A.G."/>
            <person name="Eisen M.B."/>
            <person name="Smith D.R."/>
            <person name="Bergman C.M."/>
            <person name="Oliver B."/>
            <person name="Markow T.A."/>
            <person name="Kaufman T.C."/>
            <person name="Kellis M."/>
            <person name="Gelbart W."/>
            <person name="Iyer V.N."/>
            <person name="Pollard D.A."/>
            <person name="Sackton T.B."/>
            <person name="Larracuente A.M."/>
            <person name="Singh N.D."/>
            <person name="Abad J.P."/>
            <person name="Abt D.N."/>
            <person name="Adryan B."/>
            <person name="Aguade M."/>
            <person name="Akashi H."/>
            <person name="Anderson W.W."/>
            <person name="Aquadro C.F."/>
            <person name="Ardell D.H."/>
            <person name="Arguello R."/>
            <person name="Artieri C.G."/>
            <person name="Barbash D.A."/>
            <person name="Barker D."/>
            <person name="Barsanti P."/>
            <person name="Batterham P."/>
            <person name="Batzoglou S."/>
            <person name="Begun D."/>
            <person name="Bhutkar A."/>
            <person name="Blanco E."/>
            <person name="Bosak S.A."/>
            <person name="Bradley R.K."/>
            <person name="Brand A.D."/>
            <person name="Brent M.R."/>
            <person name="Brooks A.N."/>
            <person name="Brown R.H."/>
            <person name="Butlin R.K."/>
            <person name="Caggese C."/>
            <person name="Calvi B.R."/>
            <person name="Bernardo de Carvalho A."/>
            <person name="Caspi A."/>
            <person name="Castrezana S."/>
            <person name="Celniker S.E."/>
            <person name="Chang J.L."/>
            <person name="Chapple C."/>
            <person name="Chatterji S."/>
            <person name="Chinwalla A."/>
            <person name="Civetta A."/>
            <person name="Clifton S.W."/>
            <person name="Comeron J.M."/>
            <person name="Costello J.C."/>
            <person name="Coyne J.A."/>
            <person name="Daub J."/>
            <person name="David R.G."/>
            <person name="Delcher A.L."/>
            <person name="Delehaunty K."/>
            <person name="Do C.B."/>
            <person name="Ebling H."/>
            <person name="Edwards K."/>
            <person name="Eickbush T."/>
            <person name="Evans J.D."/>
            <person name="Filipski A."/>
            <person name="Findeiss S."/>
            <person name="Freyhult E."/>
            <person name="Fulton L."/>
            <person name="Fulton R."/>
            <person name="Garcia A.C."/>
            <person name="Gardiner A."/>
            <person name="Garfield D.A."/>
            <person name="Garvin B.E."/>
            <person name="Gibson G."/>
            <person name="Gilbert D."/>
            <person name="Gnerre S."/>
            <person name="Godfrey J."/>
            <person name="Good R."/>
            <person name="Gotea V."/>
            <person name="Gravely B."/>
            <person name="Greenberg A.J."/>
            <person name="Griffiths-Jones S."/>
            <person name="Gross S."/>
            <person name="Guigo R."/>
            <person name="Gustafson E.A."/>
            <person name="Haerty W."/>
            <person name="Hahn M.W."/>
            <person name="Halligan D.L."/>
            <person name="Halpern A.L."/>
            <person name="Halter G.M."/>
            <person name="Han M.V."/>
            <person name="Heger A."/>
            <person name="Hillier L."/>
            <person name="Hinrichs A.S."/>
            <person name="Holmes I."/>
            <person name="Hoskins R.A."/>
            <person name="Hubisz M.J."/>
            <person name="Hultmark D."/>
            <person name="Huntley M.A."/>
            <person name="Jaffe D.B."/>
            <person name="Jagadeeshan S."/>
            <person name="Jeck W.R."/>
            <person name="Johnson J."/>
            <person name="Jones C.D."/>
            <person name="Jordan W.C."/>
            <person name="Karpen G.H."/>
            <person name="Kataoka E."/>
            <person name="Keightley P.D."/>
            <person name="Kheradpour P."/>
            <person name="Kirkness E.F."/>
            <person name="Koerich L.B."/>
            <person name="Kristiansen K."/>
            <person name="Kudrna D."/>
            <person name="Kulathinal R.J."/>
            <person name="Kumar S."/>
            <person name="Kwok R."/>
            <person name="Lander E."/>
            <person name="Langley C.H."/>
            <person name="Lapoint R."/>
            <person name="Lazzaro B.P."/>
            <person name="Lee S.J."/>
            <person name="Levesque L."/>
            <person name="Li R."/>
            <person name="Lin C.F."/>
            <person name="Lin M.F."/>
            <person name="Lindblad-Toh K."/>
            <person name="Llopart A."/>
            <person name="Long M."/>
            <person name="Low L."/>
            <person name="Lozovsky E."/>
            <person name="Lu J."/>
            <person name="Luo M."/>
            <person name="Machado C.A."/>
            <person name="Makalowski W."/>
            <person name="Marzo M."/>
            <person name="Matsuda M."/>
            <person name="Matzkin L."/>
            <person name="McAllister B."/>
            <person name="McBride C.S."/>
            <person name="McKernan B."/>
            <person name="McKernan K."/>
            <person name="Mendez-Lago M."/>
            <person name="Minx P."/>
            <person name="Mollenhauer M.U."/>
            <person name="Montooth K."/>
            <person name="Mount S.M."/>
            <person name="Mu X."/>
            <person name="Myers E."/>
            <person name="Negre B."/>
            <person name="Newfeld S."/>
            <person name="Nielsen R."/>
            <person name="Noor M.A."/>
            <person name="O'Grady P."/>
            <person name="Pachter L."/>
            <person name="Papaceit M."/>
            <person name="Parisi M.J."/>
            <person name="Parisi M."/>
            <person name="Parts L."/>
            <person name="Pedersen J.S."/>
            <person name="Pesole G."/>
            <person name="Phillippy A.M."/>
            <person name="Ponting C.P."/>
            <person name="Pop M."/>
            <person name="Porcelli D."/>
            <person name="Powell J.R."/>
            <person name="Prohaska S."/>
            <person name="Pruitt K."/>
            <person name="Puig M."/>
            <person name="Quesneville H."/>
            <person name="Ram K.R."/>
            <person name="Rand D."/>
            <person name="Rasmussen M.D."/>
            <person name="Reed L.K."/>
            <person name="Reenan R."/>
            <person name="Reily A."/>
            <person name="Remington K.A."/>
            <person name="Rieger T.T."/>
            <person name="Ritchie M.G."/>
            <person name="Robin C."/>
            <person name="Rogers Y.H."/>
            <person name="Rohde C."/>
            <person name="Rozas J."/>
            <person name="Rubenfield M.J."/>
            <person name="Ruiz A."/>
            <person name="Russo S."/>
            <person name="Salzberg S.L."/>
            <person name="Sanchez-Gracia A."/>
            <person name="Saranga D.J."/>
            <person name="Sato H."/>
            <person name="Schaeffer S.W."/>
            <person name="Schatz M.C."/>
            <person name="Schlenke T."/>
            <person name="Schwartz R."/>
            <person name="Segarra C."/>
            <person name="Singh R.S."/>
            <person name="Sirot L."/>
            <person name="Sirota M."/>
            <person name="Sisneros N.B."/>
            <person name="Smith C.D."/>
            <person name="Smith T.F."/>
            <person name="Spieth J."/>
            <person name="Stage D.E."/>
            <person name="Stark A."/>
            <person name="Stephan W."/>
            <person name="Strausberg R.L."/>
            <person name="Strempel S."/>
            <person name="Sturgill D."/>
            <person name="Sutton G."/>
            <person name="Sutton G.G."/>
            <person name="Tao W."/>
            <person name="Teichmann S."/>
            <person name="Tobari Y.N."/>
            <person name="Tomimura Y."/>
            <person name="Tsolas J.M."/>
            <person name="Valente V.L."/>
            <person name="Venter E."/>
            <person name="Venter J.C."/>
            <person name="Vicario S."/>
            <person name="Vieira F.G."/>
            <person name="Vilella A.J."/>
            <person name="Villasante A."/>
            <person name="Walenz B."/>
            <person name="Wang J."/>
            <person name="Wasserman M."/>
            <person name="Watts T."/>
            <person name="Wilson D."/>
            <person name="Wilson R.K."/>
            <person name="Wing R.A."/>
            <person name="Wolfner M.F."/>
            <person name="Wong A."/>
            <person name="Wong G.K."/>
            <person name="Wu C.I."/>
            <person name="Wu G."/>
            <person name="Yamamoto D."/>
            <person name="Yang H.P."/>
            <person name="Yang S.P."/>
            <person name="Yorke J.A."/>
            <person name="Yoshida K."/>
            <person name="Zdobnov E."/>
            <person name="Zhang P."/>
            <person name="Zhang Y."/>
            <person name="Zimin A.V."/>
            <person name="Baldwin J."/>
            <person name="Abdouelleil A."/>
            <person name="Abdulkadir J."/>
            <person name="Abebe A."/>
            <person name="Abera B."/>
            <person name="Abreu J."/>
            <person name="Acer S.C."/>
            <person name="Aftuck L."/>
            <person name="Alexander A."/>
            <person name="An P."/>
            <person name="Anderson E."/>
            <person name="Anderson S."/>
            <person name="Arachi H."/>
            <person name="Azer M."/>
            <person name="Bachantsang P."/>
            <person name="Barry A."/>
            <person name="Bayul T."/>
            <person name="Berlin A."/>
            <person name="Bessette D."/>
            <person name="Bloom T."/>
            <person name="Blye J."/>
            <person name="Boguslavskiy L."/>
            <person name="Bonnet C."/>
            <person name="Boukhgalter B."/>
            <person name="Bourzgui I."/>
            <person name="Brown A."/>
            <person name="Cahill P."/>
            <person name="Channer S."/>
            <person name="Cheshatsang Y."/>
            <person name="Chuda L."/>
            <person name="Citroen M."/>
            <person name="Collymore A."/>
            <person name="Cooke P."/>
            <person name="Costello M."/>
            <person name="D'Aco K."/>
            <person name="Daza R."/>
            <person name="De Haan G."/>
            <person name="DeGray S."/>
            <person name="DeMaso C."/>
            <person name="Dhargay N."/>
            <person name="Dooley K."/>
            <person name="Dooley E."/>
            <person name="Doricent M."/>
            <person name="Dorje P."/>
            <person name="Dorjee K."/>
            <person name="Dupes A."/>
            <person name="Elong R."/>
            <person name="Falk J."/>
            <person name="Farina A."/>
            <person name="Faro S."/>
            <person name="Ferguson D."/>
            <person name="Fisher S."/>
            <person name="Foley C.D."/>
            <person name="Franke A."/>
            <person name="Friedrich D."/>
            <person name="Gadbois L."/>
            <person name="Gearin G."/>
            <person name="Gearin C.R."/>
            <person name="Giannoukos G."/>
            <person name="Goode T."/>
            <person name="Graham J."/>
            <person name="Grandbois E."/>
            <person name="Grewal S."/>
            <person name="Gyaltsen K."/>
            <person name="Hafez N."/>
            <person name="Hagos B."/>
            <person name="Hall J."/>
            <person name="Henson C."/>
            <person name="Hollinger A."/>
            <person name="Honan T."/>
            <person name="Huard M.D."/>
            <person name="Hughes L."/>
            <person name="Hurhula B."/>
            <person name="Husby M.E."/>
            <person name="Kamat A."/>
            <person name="Kanga B."/>
            <person name="Kashin S."/>
            <person name="Khazanovich D."/>
            <person name="Kisner P."/>
            <person name="Lance K."/>
            <person name="Lara M."/>
            <person name="Lee W."/>
            <person name="Lennon N."/>
            <person name="Letendre F."/>
            <person name="LeVine R."/>
            <person name="Lipovsky A."/>
            <person name="Liu X."/>
            <person name="Liu J."/>
            <person name="Liu S."/>
            <person name="Lokyitsang T."/>
            <person name="Lokyitsang Y."/>
            <person name="Lubonja R."/>
            <person name="Lui A."/>
            <person name="MacDonald P."/>
            <person name="Magnisalis V."/>
            <person name="Maru K."/>
            <person name="Matthews C."/>
            <person name="McCusker W."/>
            <person name="McDonough S."/>
            <person name="Mehta T."/>
            <person name="Meldrim J."/>
            <person name="Meneus L."/>
            <person name="Mihai O."/>
            <person name="Mihalev A."/>
            <person name="Mihova T."/>
            <person name="Mittelman R."/>
            <person name="Mlenga V."/>
            <person name="Montmayeur A."/>
            <person name="Mulrain L."/>
            <person name="Navidi A."/>
            <person name="Naylor J."/>
            <person name="Negash T."/>
            <person name="Nguyen T."/>
            <person name="Nguyen N."/>
            <person name="Nicol R."/>
            <person name="Norbu C."/>
            <person name="Norbu N."/>
            <person name="Novod N."/>
            <person name="O'Neill B."/>
            <person name="Osman S."/>
            <person name="Markiewicz E."/>
            <person name="Oyono O.L."/>
            <person name="Patti C."/>
            <person name="Phunkhang P."/>
            <person name="Pierre F."/>
            <person name="Priest M."/>
            <person name="Raghuraman S."/>
            <person name="Rege F."/>
            <person name="Reyes R."/>
            <person name="Rise C."/>
            <person name="Rogov P."/>
            <person name="Ross K."/>
            <person name="Ryan E."/>
            <person name="Settipalli S."/>
            <person name="Shea T."/>
            <person name="Sherpa N."/>
            <person name="Shi L."/>
            <person name="Shih D."/>
            <person name="Sparrow T."/>
            <person name="Spaulding J."/>
            <person name="Stalker J."/>
            <person name="Stange-Thomann N."/>
            <person name="Stavropoulos S."/>
            <person name="Stone C."/>
            <person name="Strader C."/>
            <person name="Tesfaye S."/>
            <person name="Thomson T."/>
            <person name="Thoulutsang Y."/>
            <person name="Thoulutsang D."/>
            <person name="Topham K."/>
            <person name="Topping I."/>
            <person name="Tsamla T."/>
            <person name="Vassiliev H."/>
            <person name="Vo A."/>
            <person name="Wangchuk T."/>
            <person name="Wangdi T."/>
            <person name="Weiand M."/>
            <person name="Wilkinson J."/>
            <person name="Wilson A."/>
            <person name="Yadav S."/>
            <person name="Young G."/>
            <person name="Yu Q."/>
            <person name="Zembek L."/>
            <person name="Zhong D."/>
            <person name="Zimmer A."/>
            <person name="Zwirko Z."/>
            <person name="Jaffe D.B."/>
            <person name="Alvarez P."/>
            <person name="Brockman W."/>
            <person name="Butler J."/>
            <person name="Chin C."/>
            <person name="Gnerre S."/>
            <person name="Grabherr M."/>
            <person name="Kleber M."/>
            <person name="Mauceli E."/>
            <person name="MacCallum I."/>
        </authorList>
    </citation>
    <scope>NUCLEOTIDE SEQUENCE [LARGE SCALE GENOMIC DNA]</scope>
    <source>
        <strain evidence="6">Tucson 15287-2541.00</strain>
    </source>
</reference>
<dbReference type="GO" id="GO:0042048">
    <property type="term" value="P:olfactory behavior"/>
    <property type="evidence" value="ECO:0007669"/>
    <property type="project" value="EnsemblMetazoa"/>
</dbReference>
<dbReference type="InParanoid" id="B4J333"/>
<dbReference type="GO" id="GO:0007608">
    <property type="term" value="P:sensory perception of smell"/>
    <property type="evidence" value="ECO:0007669"/>
    <property type="project" value="EnsemblMetazoa"/>
</dbReference>
<dbReference type="PANTHER" id="PTHR11857:SF4">
    <property type="entry name" value="GENERAL ODORANT-BINDING PROTEIN 69A"/>
    <property type="match status" value="1"/>
</dbReference>
<sequence length="110" mass="12209">MHARCMSTTGLSEELMNEAHKGKLPSDQTFKCFLHCMFDMFGLVDHNNDMHLDSLLEVLPPEIHPNIKKLADACDMKKGADGCDTVYQAVLCYLETDGAFIADAMNDLLG</sequence>
<keyword evidence="4" id="KW-0732">Signal</keyword>
<organism evidence="6">
    <name type="scientific">Drosophila grimshawi</name>
    <name type="common">Hawaiian fruit fly</name>
    <name type="synonym">Idiomyia grimshawi</name>
    <dbReference type="NCBI Taxonomy" id="7222"/>
    <lineage>
        <taxon>Eukaryota</taxon>
        <taxon>Metazoa</taxon>
        <taxon>Ecdysozoa</taxon>
        <taxon>Arthropoda</taxon>
        <taxon>Hexapoda</taxon>
        <taxon>Insecta</taxon>
        <taxon>Pterygota</taxon>
        <taxon>Neoptera</taxon>
        <taxon>Endopterygota</taxon>
        <taxon>Diptera</taxon>
        <taxon>Brachycera</taxon>
        <taxon>Muscomorpha</taxon>
        <taxon>Ephydroidea</taxon>
        <taxon>Drosophilidae</taxon>
        <taxon>Drosophila</taxon>
        <taxon>Hawaiian Drosophila</taxon>
    </lineage>
</organism>
<name>B4J333_DROGR</name>
<dbReference type="GO" id="GO:0007619">
    <property type="term" value="P:courtship behavior"/>
    <property type="evidence" value="ECO:0007669"/>
    <property type="project" value="EnsemblMetazoa"/>
</dbReference>
<dbReference type="HOGENOM" id="CLU_107288_1_2_1"/>
<dbReference type="CDD" id="cd23992">
    <property type="entry name" value="PBP_GOBP"/>
    <property type="match status" value="1"/>
</dbReference>
<evidence type="ECO:0000256" key="2">
    <source>
        <dbReference type="ARBA" id="ARBA00008098"/>
    </source>
</evidence>
<dbReference type="PhylomeDB" id="B4J333"/>
<dbReference type="SMART" id="SM00708">
    <property type="entry name" value="PhBP"/>
    <property type="match status" value="1"/>
</dbReference>
<accession>B4J333</accession>
<dbReference type="EMBL" id="CH916366">
    <property type="protein sequence ID" value="EDV96104.1"/>
    <property type="molecule type" value="Genomic_DNA"/>
</dbReference>
<dbReference type="Proteomes" id="UP000001070">
    <property type="component" value="Unassembled WGS sequence"/>
</dbReference>
<evidence type="ECO:0000256" key="3">
    <source>
        <dbReference type="ARBA" id="ARBA00022525"/>
    </source>
</evidence>
<dbReference type="GO" id="GO:0019236">
    <property type="term" value="P:response to pheromone"/>
    <property type="evidence" value="ECO:0007669"/>
    <property type="project" value="EnsemblMetazoa"/>
</dbReference>
<protein>
    <submittedName>
        <fullName evidence="5">GH15401</fullName>
    </submittedName>
</protein>
<keyword evidence="6" id="KW-1185">Reference proteome</keyword>
<dbReference type="OMA" id="DSQNIMH"/>